<dbReference type="Ensembl" id="ENSSORT00005049522.1">
    <property type="protein sequence ID" value="ENSSORP00005048331.1"/>
    <property type="gene ID" value="ENSSORG00005022061.1"/>
</dbReference>
<keyword evidence="4" id="KW-0646">Protease inhibitor</keyword>
<dbReference type="Proteomes" id="UP000472271">
    <property type="component" value="Chromosome 20"/>
</dbReference>
<evidence type="ECO:0000256" key="1">
    <source>
        <dbReference type="ARBA" id="ARBA00004496"/>
    </source>
</evidence>
<evidence type="ECO:0000259" key="9">
    <source>
        <dbReference type="SMART" id="SM00043"/>
    </source>
</evidence>
<dbReference type="Pfam" id="PF00031">
    <property type="entry name" value="Cystatin"/>
    <property type="match status" value="1"/>
</dbReference>
<comment type="similarity">
    <text evidence="2">Belongs to the cystatin family.</text>
</comment>
<dbReference type="GO" id="GO:0004869">
    <property type="term" value="F:cysteine-type endopeptidase inhibitor activity"/>
    <property type="evidence" value="ECO:0007669"/>
    <property type="project" value="UniProtKB-KW"/>
</dbReference>
<evidence type="ECO:0000256" key="4">
    <source>
        <dbReference type="ARBA" id="ARBA00022690"/>
    </source>
</evidence>
<accession>A0A673BZB3</accession>
<evidence type="ECO:0000313" key="10">
    <source>
        <dbReference type="Ensembl" id="ENSSORP00005048331.1"/>
    </source>
</evidence>
<keyword evidence="5" id="KW-0789">Thiol protease inhibitor</keyword>
<dbReference type="SMART" id="SM00043">
    <property type="entry name" value="CY"/>
    <property type="match status" value="1"/>
</dbReference>
<dbReference type="InterPro" id="IPR018073">
    <property type="entry name" value="Prot_inh_cystat_CS"/>
</dbReference>
<dbReference type="AlphaFoldDB" id="A0A673BZB3"/>
<reference evidence="10" key="3">
    <citation type="submission" date="2025-09" db="UniProtKB">
        <authorList>
            <consortium name="Ensembl"/>
        </authorList>
    </citation>
    <scope>IDENTIFICATION</scope>
</reference>
<evidence type="ECO:0000256" key="2">
    <source>
        <dbReference type="ARBA" id="ARBA00009403"/>
    </source>
</evidence>
<dbReference type="InterPro" id="IPR001713">
    <property type="entry name" value="Prot_inh_stefin"/>
</dbReference>
<dbReference type="GO" id="GO:0002376">
    <property type="term" value="P:immune system process"/>
    <property type="evidence" value="ECO:0007669"/>
    <property type="project" value="UniProtKB-KW"/>
</dbReference>
<dbReference type="InterPro" id="IPR046350">
    <property type="entry name" value="Cystatin_sf"/>
</dbReference>
<keyword evidence="11" id="KW-1185">Reference proteome</keyword>
<dbReference type="CDD" id="cd00042">
    <property type="entry name" value="CY"/>
    <property type="match status" value="1"/>
</dbReference>
<organism evidence="10 11">
    <name type="scientific">Sphaeramia orbicularis</name>
    <name type="common">orbiculate cardinalfish</name>
    <dbReference type="NCBI Taxonomy" id="375764"/>
    <lineage>
        <taxon>Eukaryota</taxon>
        <taxon>Metazoa</taxon>
        <taxon>Chordata</taxon>
        <taxon>Craniata</taxon>
        <taxon>Vertebrata</taxon>
        <taxon>Euteleostomi</taxon>
        <taxon>Actinopterygii</taxon>
        <taxon>Neopterygii</taxon>
        <taxon>Teleostei</taxon>
        <taxon>Neoteleostei</taxon>
        <taxon>Acanthomorphata</taxon>
        <taxon>Gobiaria</taxon>
        <taxon>Kurtiformes</taxon>
        <taxon>Apogonoidei</taxon>
        <taxon>Apogonidae</taxon>
        <taxon>Apogoninae</taxon>
        <taxon>Sphaeramia</taxon>
    </lineage>
</organism>
<reference evidence="10" key="1">
    <citation type="submission" date="2019-06" db="EMBL/GenBank/DDBJ databases">
        <authorList>
            <consortium name="Wellcome Sanger Institute Data Sharing"/>
        </authorList>
    </citation>
    <scope>NUCLEOTIDE SEQUENCE [LARGE SCALE GENOMIC DNA]</scope>
</reference>
<dbReference type="SUPFAM" id="SSF54403">
    <property type="entry name" value="Cystatin/monellin"/>
    <property type="match status" value="1"/>
</dbReference>
<comment type="subcellular location">
    <subcellularLocation>
        <location evidence="1">Cytoplasm</location>
    </subcellularLocation>
</comment>
<evidence type="ECO:0000256" key="8">
    <source>
        <dbReference type="ARBA" id="ARBA00041437"/>
    </source>
</evidence>
<evidence type="ECO:0000256" key="5">
    <source>
        <dbReference type="ARBA" id="ARBA00022704"/>
    </source>
</evidence>
<evidence type="ECO:0000256" key="7">
    <source>
        <dbReference type="ARBA" id="ARBA00040677"/>
    </source>
</evidence>
<reference evidence="10" key="2">
    <citation type="submission" date="2025-08" db="UniProtKB">
        <authorList>
            <consortium name="Ensembl"/>
        </authorList>
    </citation>
    <scope>IDENTIFICATION</scope>
</reference>
<evidence type="ECO:0000256" key="6">
    <source>
        <dbReference type="ARBA" id="ARBA00022859"/>
    </source>
</evidence>
<keyword evidence="3" id="KW-0963">Cytoplasm</keyword>
<name>A0A673BZB3_9TELE</name>
<evidence type="ECO:0000256" key="3">
    <source>
        <dbReference type="ARBA" id="ARBA00022490"/>
    </source>
</evidence>
<protein>
    <recommendedName>
        <fullName evidence="7">Cystatin-B</fullName>
    </recommendedName>
    <alternativeName>
        <fullName evidence="8">Stefin-B</fullName>
    </alternativeName>
</protein>
<dbReference type="FunFam" id="3.10.450.10:FF:000001">
    <property type="entry name" value="Cystatin-A"/>
    <property type="match status" value="1"/>
</dbReference>
<dbReference type="GO" id="GO:0005829">
    <property type="term" value="C:cytosol"/>
    <property type="evidence" value="ECO:0007669"/>
    <property type="project" value="TreeGrafter"/>
</dbReference>
<dbReference type="Gene3D" id="3.10.450.10">
    <property type="match status" value="1"/>
</dbReference>
<dbReference type="PANTHER" id="PTHR11414">
    <property type="entry name" value="CYSTATIN FAMILY MEMBER"/>
    <property type="match status" value="1"/>
</dbReference>
<dbReference type="InterPro" id="IPR000010">
    <property type="entry name" value="Cystatin_dom"/>
</dbReference>
<dbReference type="PRINTS" id="PR00295">
    <property type="entry name" value="STEFINA"/>
</dbReference>
<dbReference type="PANTHER" id="PTHR11414:SF21">
    <property type="entry name" value="CYSTATIN 14A, TANDEM DUPLICATE 1-RELATED"/>
    <property type="match status" value="1"/>
</dbReference>
<keyword evidence="6" id="KW-0391">Immunity</keyword>
<sequence length="92" mass="10210">MVGAPEASKEANETIQCICDEVKSQAEERTNQTYDVFKAVTFTQQVVAGTLYKIKVSVGANKHITITVLCRLPCHPGRRYEVTESSFTKNSL</sequence>
<feature type="domain" description="Cystatin" evidence="9">
    <location>
        <begin position="1"/>
        <end position="90"/>
    </location>
</feature>
<evidence type="ECO:0000313" key="11">
    <source>
        <dbReference type="Proteomes" id="UP000472271"/>
    </source>
</evidence>
<dbReference type="InParanoid" id="A0A673BZB3"/>
<dbReference type="GO" id="GO:0071220">
    <property type="term" value="P:cellular response to bacterial lipoprotein"/>
    <property type="evidence" value="ECO:0007669"/>
    <property type="project" value="UniProtKB-ARBA"/>
</dbReference>
<dbReference type="PROSITE" id="PS00287">
    <property type="entry name" value="CYSTATIN"/>
    <property type="match status" value="1"/>
</dbReference>
<gene>
    <name evidence="10" type="primary">LOC115411520</name>
</gene>
<proteinExistence type="inferred from homology"/>